<dbReference type="PROSITE" id="PS01009">
    <property type="entry name" value="CRISP_1"/>
    <property type="match status" value="1"/>
</dbReference>
<dbReference type="PANTHER" id="PTHR10334">
    <property type="entry name" value="CYSTEINE-RICH SECRETORY PROTEIN-RELATED"/>
    <property type="match status" value="1"/>
</dbReference>
<reference evidence="5" key="1">
    <citation type="submission" date="2018-11" db="EMBL/GenBank/DDBJ databases">
        <title>Venom-gland transcriptomics and venom proteomics of the Florida green centipede (Hemiscolopendra marginata) reveal sex-based variation in a centipede venom.</title>
        <authorList>
            <person name="Nystrom G.S."/>
            <person name="Ward M.J."/>
            <person name="Ellsworth S.A."/>
            <person name="Rokyta D.R."/>
        </authorList>
    </citation>
    <scope>NUCLEOTIDE SEQUENCE</scope>
    <source>
        <tissue evidence="5">Venom gland</tissue>
    </source>
</reference>
<evidence type="ECO:0000256" key="2">
    <source>
        <dbReference type="ARBA" id="ARBA00032745"/>
    </source>
</evidence>
<dbReference type="InterPro" id="IPR002413">
    <property type="entry name" value="V5_allergen-like"/>
</dbReference>
<dbReference type="InterPro" id="IPR014044">
    <property type="entry name" value="CAP_dom"/>
</dbReference>
<dbReference type="Gene3D" id="3.40.33.10">
    <property type="entry name" value="CAP"/>
    <property type="match status" value="1"/>
</dbReference>
<dbReference type="SUPFAM" id="SSF55797">
    <property type="entry name" value="PR-1-like"/>
    <property type="match status" value="1"/>
</dbReference>
<proteinExistence type="inferred from homology"/>
<sequence length="212" mass="23694">MKLAIVYAIIAVVSAQVLLNALCCRMSERGVDDKMKAKLLDLHNKFRQKVANGQQPNQPSASNMKEVHWDDEIATKAQQIVERCVFQHSTYEERKTSKYPIVGENIYMGSYANPLDTAMNMWFDEVKDVNPSVLQRFNFNGPKVIGHYTQLVWAETEAIGCGYMKKADDGQAYVFCQYAPGGNYQDQSVYKQGPPASACPSGKSSKYPGLCS</sequence>
<feature type="signal peptide" evidence="3">
    <location>
        <begin position="1"/>
        <end position="15"/>
    </location>
</feature>
<dbReference type="Pfam" id="PF00188">
    <property type="entry name" value="CAP"/>
    <property type="match status" value="1"/>
</dbReference>
<dbReference type="PROSITE" id="PS01010">
    <property type="entry name" value="CRISP_2"/>
    <property type="match status" value="1"/>
</dbReference>
<evidence type="ECO:0000259" key="4">
    <source>
        <dbReference type="SMART" id="SM00198"/>
    </source>
</evidence>
<dbReference type="InterPro" id="IPR001283">
    <property type="entry name" value="CRISP-related"/>
</dbReference>
<dbReference type="InterPro" id="IPR018244">
    <property type="entry name" value="Allrgn_V5/Tpx1_CS"/>
</dbReference>
<protein>
    <recommendedName>
        <fullName evidence="2">Cysteine-rich venom protein</fullName>
    </recommendedName>
</protein>
<dbReference type="CDD" id="cd05380">
    <property type="entry name" value="CAP_euk"/>
    <property type="match status" value="1"/>
</dbReference>
<organism evidence="5">
    <name type="scientific">Hemiscolopendra marginata</name>
    <dbReference type="NCBI Taxonomy" id="943146"/>
    <lineage>
        <taxon>Eukaryota</taxon>
        <taxon>Metazoa</taxon>
        <taxon>Ecdysozoa</taxon>
        <taxon>Arthropoda</taxon>
        <taxon>Myriapoda</taxon>
        <taxon>Chilopoda</taxon>
        <taxon>Pleurostigmophora</taxon>
        <taxon>Scolopendromorpha</taxon>
        <taxon>Scolopendridae</taxon>
        <taxon>Hemiscolopendra</taxon>
    </lineage>
</organism>
<comment type="similarity">
    <text evidence="1">Belongs to the CRISP family. Venom allergen 5-like subfamily.</text>
</comment>
<dbReference type="InterPro" id="IPR035940">
    <property type="entry name" value="CAP_sf"/>
</dbReference>
<dbReference type="SMART" id="SM00198">
    <property type="entry name" value="SCP"/>
    <property type="match status" value="1"/>
</dbReference>
<feature type="chain" id="PRO_5024998043" description="Cysteine-rich venom protein" evidence="3">
    <location>
        <begin position="16"/>
        <end position="212"/>
    </location>
</feature>
<feature type="domain" description="SCP" evidence="4">
    <location>
        <begin position="34"/>
        <end position="186"/>
    </location>
</feature>
<dbReference type="GO" id="GO:0005576">
    <property type="term" value="C:extracellular region"/>
    <property type="evidence" value="ECO:0007669"/>
    <property type="project" value="InterPro"/>
</dbReference>
<evidence type="ECO:0000256" key="3">
    <source>
        <dbReference type="SAM" id="SignalP"/>
    </source>
</evidence>
<keyword evidence="3" id="KW-0732">Signal</keyword>
<dbReference type="EMBL" id="GHBY01000022">
    <property type="protein sequence ID" value="MUP40199.1"/>
    <property type="molecule type" value="Transcribed_RNA"/>
</dbReference>
<evidence type="ECO:0000313" key="5">
    <source>
        <dbReference type="EMBL" id="MUP40199.1"/>
    </source>
</evidence>
<dbReference type="PRINTS" id="PR00837">
    <property type="entry name" value="V5TPXLIKE"/>
</dbReference>
<dbReference type="AlphaFoldDB" id="A0A646QDZ6"/>
<dbReference type="PRINTS" id="PR00838">
    <property type="entry name" value="V5ALLERGEN"/>
</dbReference>
<accession>A0A646QDZ6</accession>
<evidence type="ECO:0000256" key="1">
    <source>
        <dbReference type="ARBA" id="ARBA00009169"/>
    </source>
</evidence>
<name>A0A646QDZ6_9MYRI</name>